<dbReference type="Gene3D" id="3.40.50.12370">
    <property type="match status" value="1"/>
</dbReference>
<gene>
    <name evidence="2" type="ORF">ACFQEU_12090</name>
</gene>
<feature type="region of interest" description="Disordered" evidence="1">
    <location>
        <begin position="1"/>
        <end position="26"/>
    </location>
</feature>
<evidence type="ECO:0000313" key="2">
    <source>
        <dbReference type="EMBL" id="MFC6754196.1"/>
    </source>
</evidence>
<dbReference type="SUPFAM" id="SSF52402">
    <property type="entry name" value="Adenine nucleotide alpha hydrolases-like"/>
    <property type="match status" value="1"/>
</dbReference>
<dbReference type="EMBL" id="JBHSWW010000213">
    <property type="protein sequence ID" value="MFC6754196.1"/>
    <property type="molecule type" value="Genomic_DNA"/>
</dbReference>
<comment type="caution">
    <text evidence="2">The sequence shown here is derived from an EMBL/GenBank/DDBJ whole genome shotgun (WGS) entry which is preliminary data.</text>
</comment>
<reference evidence="2 3" key="1">
    <citation type="journal article" date="2019" name="Int. J. Syst. Evol. Microbiol.">
        <title>The Global Catalogue of Microorganisms (GCM) 10K type strain sequencing project: providing services to taxonomists for standard genome sequencing and annotation.</title>
        <authorList>
            <consortium name="The Broad Institute Genomics Platform"/>
            <consortium name="The Broad Institute Genome Sequencing Center for Infectious Disease"/>
            <person name="Wu L."/>
            <person name="Ma J."/>
        </authorList>
    </citation>
    <scope>NUCLEOTIDE SEQUENCE [LARGE SCALE GENOMIC DNA]</scope>
    <source>
        <strain evidence="2 3">CGMCC 1.3239</strain>
    </source>
</reference>
<sequence>MTNTNTPTADEQPENDGIEQQEGAERPTVLVPLEVLEGDSMPDGTSELLANAHVVLLGYHVIPEQTAAEQAREQFGETAMKKLSEFADRLTTAGATVETRLVFTHGEQATIDRIIYEHDCLAVLVPNSIEKPESVLVAVRGTVGIGRNTQLIAGLFAGTDIQVTLYHVLGPKEEADDAQTLLNGVEADLVERGMDPDAIDILVEETETPIDAIARNGREHDAVVMGETDRSVTTFVFGMPSKQVAERFLGPVLVVQRERAAEGGDGPD</sequence>
<dbReference type="RefSeq" id="WP_379782470.1">
    <property type="nucleotide sequence ID" value="NZ_JBHSWW010000213.1"/>
</dbReference>
<dbReference type="AlphaFoldDB" id="A0ABD5SCG7"/>
<protein>
    <submittedName>
        <fullName evidence="2">Universal stress protein</fullName>
    </submittedName>
</protein>
<keyword evidence="3" id="KW-1185">Reference proteome</keyword>
<proteinExistence type="predicted"/>
<name>A0ABD5SCG7_9EURY</name>
<accession>A0ABD5SCG7</accession>
<evidence type="ECO:0000313" key="3">
    <source>
        <dbReference type="Proteomes" id="UP001596442"/>
    </source>
</evidence>
<dbReference type="Proteomes" id="UP001596442">
    <property type="component" value="Unassembled WGS sequence"/>
</dbReference>
<evidence type="ECO:0000256" key="1">
    <source>
        <dbReference type="SAM" id="MobiDB-lite"/>
    </source>
</evidence>
<organism evidence="2 3">
    <name type="scientific">Halorubrum tibetense</name>
    <dbReference type="NCBI Taxonomy" id="175631"/>
    <lineage>
        <taxon>Archaea</taxon>
        <taxon>Methanobacteriati</taxon>
        <taxon>Methanobacteriota</taxon>
        <taxon>Stenosarchaea group</taxon>
        <taxon>Halobacteria</taxon>
        <taxon>Halobacteriales</taxon>
        <taxon>Haloferacaceae</taxon>
        <taxon>Halorubrum</taxon>
    </lineage>
</organism>